<dbReference type="Proteomes" id="UP000284057">
    <property type="component" value="Unassembled WGS sequence"/>
</dbReference>
<dbReference type="Pfam" id="PF01547">
    <property type="entry name" value="SBP_bac_1"/>
    <property type="match status" value="1"/>
</dbReference>
<dbReference type="AlphaFoldDB" id="A0A418KPN1"/>
<dbReference type="OrthoDB" id="2644341at2"/>
<comment type="caution">
    <text evidence="3">The sequence shown here is derived from an EMBL/GenBank/DDBJ whole genome shotgun (WGS) entry which is preliminary data.</text>
</comment>
<dbReference type="InterPro" id="IPR050490">
    <property type="entry name" value="Bact_solute-bd_prot1"/>
</dbReference>
<evidence type="ECO:0000313" key="3">
    <source>
        <dbReference type="EMBL" id="RIQ21465.1"/>
    </source>
</evidence>
<dbReference type="PROSITE" id="PS51257">
    <property type="entry name" value="PROKAR_LIPOPROTEIN"/>
    <property type="match status" value="1"/>
</dbReference>
<dbReference type="EMBL" id="QUAL01000149">
    <property type="protein sequence ID" value="RIQ21465.1"/>
    <property type="molecule type" value="Genomic_DNA"/>
</dbReference>
<name>A0A418KPN1_9ACTN</name>
<dbReference type="SUPFAM" id="SSF53850">
    <property type="entry name" value="Periplasmic binding protein-like II"/>
    <property type="match status" value="1"/>
</dbReference>
<evidence type="ECO:0000313" key="4">
    <source>
        <dbReference type="Proteomes" id="UP000284057"/>
    </source>
</evidence>
<dbReference type="PANTHER" id="PTHR43649:SF16">
    <property type="entry name" value="SUGAR-BINDING LIPOPROTEIN"/>
    <property type="match status" value="1"/>
</dbReference>
<keyword evidence="4" id="KW-1185">Reference proteome</keyword>
<accession>A0A418KPN1</accession>
<evidence type="ECO:0000256" key="1">
    <source>
        <dbReference type="SAM" id="MobiDB-lite"/>
    </source>
</evidence>
<reference evidence="3 4" key="1">
    <citation type="submission" date="2018-09" db="EMBL/GenBank/DDBJ databases">
        <title>Isolation, diversity and antifungal activity of actinobacteria from wheat.</title>
        <authorList>
            <person name="Han C."/>
        </authorList>
    </citation>
    <scope>NUCLEOTIDE SEQUENCE [LARGE SCALE GENOMIC DNA]</scope>
    <source>
        <strain evidence="3 4">NEAU-YY265</strain>
    </source>
</reference>
<feature type="signal peptide" evidence="2">
    <location>
        <begin position="1"/>
        <end position="23"/>
    </location>
</feature>
<feature type="chain" id="PRO_5018989335" evidence="2">
    <location>
        <begin position="24"/>
        <end position="468"/>
    </location>
</feature>
<gene>
    <name evidence="3" type="ORF">DY240_15140</name>
</gene>
<protein>
    <submittedName>
        <fullName evidence="3">Extracellular solute-binding protein</fullName>
    </submittedName>
</protein>
<dbReference type="PANTHER" id="PTHR43649">
    <property type="entry name" value="ARABINOSE-BINDING PROTEIN-RELATED"/>
    <property type="match status" value="1"/>
</dbReference>
<dbReference type="InterPro" id="IPR006059">
    <property type="entry name" value="SBP"/>
</dbReference>
<dbReference type="Gene3D" id="3.40.190.10">
    <property type="entry name" value="Periplasmic binding protein-like II"/>
    <property type="match status" value="1"/>
</dbReference>
<keyword evidence="2" id="KW-0732">Signal</keyword>
<organism evidence="3 4">
    <name type="scientific">Jiangella rhizosphaerae</name>
    <dbReference type="NCBI Taxonomy" id="2293569"/>
    <lineage>
        <taxon>Bacteria</taxon>
        <taxon>Bacillati</taxon>
        <taxon>Actinomycetota</taxon>
        <taxon>Actinomycetes</taxon>
        <taxon>Jiangellales</taxon>
        <taxon>Jiangellaceae</taxon>
        <taxon>Jiangella</taxon>
    </lineage>
</organism>
<dbReference type="RefSeq" id="WP_119660690.1">
    <property type="nucleotide sequence ID" value="NZ_QUAL01000149.1"/>
</dbReference>
<evidence type="ECO:0000256" key="2">
    <source>
        <dbReference type="SAM" id="SignalP"/>
    </source>
</evidence>
<feature type="region of interest" description="Disordered" evidence="1">
    <location>
        <begin position="26"/>
        <end position="63"/>
    </location>
</feature>
<sequence>MAKPLFRRTAVAALTTALVAALAACGTSSSDDDPASGGGGDTPDSDAPVTISINDLPPTEEPERRQSMLDKIERFEEANPHITIEATEYRWAADTFPAMLAGGTEPTVTALPFTEVQGLAARGQAAEISEQLEGAGFLEDLNPGLMEVVTAPDGGIYGVPYAAYTAGLIYNRALFEQAGLDPDDPPKTWDDIRAAARTIQEKTGVPGLISMTTENVGGWTLTAMSAAFGGLMEEVDGETATASFDSEPTKQALEFLRALRWEDDTMGANFLINWEDSRNEFGAGRAGMMIAGADAYTDLVETRGLPPEAFGVAPLPQDDDAVGALSGGSVDLISARATPEQIDAALTWIQFNRFAKYYDEQTALDNVDGAAKDGRPVGTIELPIVSQELYDQYLGWIEELINVPRENAEYYLTTIQEIPLVSEPPVKGQELYAALDPVVQAVLTREDADIDALLAEAEDNVNALIQAG</sequence>
<proteinExistence type="predicted"/>